<dbReference type="Gene3D" id="3.90.550.10">
    <property type="entry name" value="Spore Coat Polysaccharide Biosynthesis Protein SpsA, Chain A"/>
    <property type="match status" value="1"/>
</dbReference>
<name>A0ABP7EKQ8_9ACTN</name>
<dbReference type="RefSeq" id="WP_344896549.1">
    <property type="nucleotide sequence ID" value="NZ_BAAAZP010000238.1"/>
</dbReference>
<dbReference type="InterPro" id="IPR051612">
    <property type="entry name" value="Teichoic_Acid_Biosynth"/>
</dbReference>
<keyword evidence="3" id="KW-1003">Cell membrane</keyword>
<evidence type="ECO:0000313" key="8">
    <source>
        <dbReference type="EMBL" id="GAA3718394.1"/>
    </source>
</evidence>
<evidence type="ECO:0000313" key="9">
    <source>
        <dbReference type="Proteomes" id="UP001500902"/>
    </source>
</evidence>
<proteinExistence type="inferred from homology"/>
<dbReference type="SUPFAM" id="SSF53448">
    <property type="entry name" value="Nucleotide-diphospho-sugar transferases"/>
    <property type="match status" value="1"/>
</dbReference>
<dbReference type="EMBL" id="BAAAZP010000238">
    <property type="protein sequence ID" value="GAA3718394.1"/>
    <property type="molecule type" value="Genomic_DNA"/>
</dbReference>
<evidence type="ECO:0000256" key="1">
    <source>
        <dbReference type="ARBA" id="ARBA00004202"/>
    </source>
</evidence>
<evidence type="ECO:0000256" key="4">
    <source>
        <dbReference type="ARBA" id="ARBA00022679"/>
    </source>
</evidence>
<comment type="subcellular location">
    <subcellularLocation>
        <location evidence="1">Cell membrane</location>
        <topology evidence="1">Peripheral membrane protein</topology>
    </subcellularLocation>
</comment>
<dbReference type="Gene3D" id="3.40.50.12580">
    <property type="match status" value="1"/>
</dbReference>
<dbReference type="Proteomes" id="UP001500902">
    <property type="component" value="Unassembled WGS sequence"/>
</dbReference>
<comment type="similarity">
    <text evidence="2">Belongs to the CDP-glycerol glycerophosphotransferase family.</text>
</comment>
<evidence type="ECO:0000256" key="2">
    <source>
        <dbReference type="ARBA" id="ARBA00010488"/>
    </source>
</evidence>
<dbReference type="InterPro" id="IPR029044">
    <property type="entry name" value="Nucleotide-diphossugar_trans"/>
</dbReference>
<dbReference type="Gene3D" id="3.40.50.11820">
    <property type="match status" value="1"/>
</dbReference>
<dbReference type="Pfam" id="PF00535">
    <property type="entry name" value="Glycos_transf_2"/>
    <property type="match status" value="1"/>
</dbReference>
<reference evidence="9" key="1">
    <citation type="journal article" date="2019" name="Int. J. Syst. Evol. Microbiol.">
        <title>The Global Catalogue of Microorganisms (GCM) 10K type strain sequencing project: providing services to taxonomists for standard genome sequencing and annotation.</title>
        <authorList>
            <consortium name="The Broad Institute Genomics Platform"/>
            <consortium name="The Broad Institute Genome Sequencing Center for Infectious Disease"/>
            <person name="Wu L."/>
            <person name="Ma J."/>
        </authorList>
    </citation>
    <scope>NUCLEOTIDE SEQUENCE [LARGE SCALE GENOMIC DNA]</scope>
    <source>
        <strain evidence="9">JCM 16904</strain>
    </source>
</reference>
<gene>
    <name evidence="8" type="ORF">GCM10022224_100160</name>
</gene>
<dbReference type="InterPro" id="IPR043148">
    <property type="entry name" value="TagF_C"/>
</dbReference>
<dbReference type="InterPro" id="IPR007554">
    <property type="entry name" value="Glycerophosphate_synth"/>
</dbReference>
<dbReference type="Pfam" id="PF04464">
    <property type="entry name" value="Glyphos_transf"/>
    <property type="match status" value="1"/>
</dbReference>
<keyword evidence="9" id="KW-1185">Reference proteome</keyword>
<dbReference type="PANTHER" id="PTHR37316:SF3">
    <property type="entry name" value="TEICHOIC ACID GLYCEROL-PHOSPHATE TRANSFERASE"/>
    <property type="match status" value="1"/>
</dbReference>
<evidence type="ECO:0000256" key="5">
    <source>
        <dbReference type="ARBA" id="ARBA00022944"/>
    </source>
</evidence>
<keyword evidence="4" id="KW-0808">Transferase</keyword>
<sequence length="876" mass="99137">MPDVTVVVITYNDAARLPRAVRSVLGQSLRDLEVIICDDASTDGTPQVARRLAERDPRVQYLRRPGNSGGCGAPRNDGIAAAAAPYVMFLDSDDELPRHACKSLLTEIERTGAAFVSGQISRLFESDGRLRPYYPSLFARRRVVEGVRAEPELFLDCFSTNKLYDVAWLREHGLRFPEHIHYEDHVFGAELYAVAPRFAIVPWVVYHWHRAPGNDSISQGVDDLENVRQRVIAARLSDDVLRERGAADLVPYRQYRFLRQDLRVYLNPLPLRDLVWVKEFASVVRPYLEEIQDEVYERVDPLDRVCCRLILDDRFEDLRLAAGSLNGPRAAPRAAVQLGGRTYWGTSASPGLDITPLRLAELPYTSSRLRHEVTDLASDGRRVRMTVRTYDPFGVLPPERRAFLQLGKRRVPIEPEPSDEGGYVSHVTFVPSGRCDPCIGFTRLSDGHTTTDRLIADPRTEPIELRGCTVRVEGYAGYLCVRPDSIARAVWRRVKRRLLRRVSTPANKLRAYKVLIRVLPRRQDLALFESDVGKGYGGSPRAIYEELRRRGLPIDVVWSVAKGRGSFPSDARLVRRGSWRYVYTMARAGIWVDSHGFPLDYPKPAGTRYLQTWHGQGIKSIGLDAPDLRGDFDRPRDRWRAAVARWDALISPSAEFSRVFLPSNGYTGKVYRCGTPRCDALVRGGAAREVLRALEVPPGRQVLLYAPTYRDRVKGSGRSVRADLALMADELADEWVVLLRTHPVERYEPPEHLRHFVRSASAYPEINDLMLASDALLTDYSSVMCDYALTGKPMVFLIDDWDDYRLSERGVYHDLPSIAPGPCVATTEELVTALRRLPELHEYHAGRYAAFRDLWCADERGDATARIVADFFEGPR</sequence>
<dbReference type="PANTHER" id="PTHR37316">
    <property type="entry name" value="TEICHOIC ACID GLYCEROL-PHOSPHATE PRIMASE"/>
    <property type="match status" value="1"/>
</dbReference>
<evidence type="ECO:0000259" key="7">
    <source>
        <dbReference type="Pfam" id="PF00535"/>
    </source>
</evidence>
<accession>A0ABP7EKQ8</accession>
<dbReference type="InterPro" id="IPR001173">
    <property type="entry name" value="Glyco_trans_2-like"/>
</dbReference>
<protein>
    <recommendedName>
        <fullName evidence="7">Glycosyltransferase 2-like domain-containing protein</fullName>
    </recommendedName>
</protein>
<keyword evidence="6" id="KW-0472">Membrane</keyword>
<feature type="domain" description="Glycosyltransferase 2-like" evidence="7">
    <location>
        <begin position="5"/>
        <end position="172"/>
    </location>
</feature>
<dbReference type="InterPro" id="IPR043149">
    <property type="entry name" value="TagF_N"/>
</dbReference>
<evidence type="ECO:0000256" key="6">
    <source>
        <dbReference type="ARBA" id="ARBA00023136"/>
    </source>
</evidence>
<organism evidence="8 9">
    <name type="scientific">Nonomuraea antimicrobica</name>
    <dbReference type="NCBI Taxonomy" id="561173"/>
    <lineage>
        <taxon>Bacteria</taxon>
        <taxon>Bacillati</taxon>
        <taxon>Actinomycetota</taxon>
        <taxon>Actinomycetes</taxon>
        <taxon>Streptosporangiales</taxon>
        <taxon>Streptosporangiaceae</taxon>
        <taxon>Nonomuraea</taxon>
    </lineage>
</organism>
<evidence type="ECO:0000256" key="3">
    <source>
        <dbReference type="ARBA" id="ARBA00022475"/>
    </source>
</evidence>
<comment type="caution">
    <text evidence="8">The sequence shown here is derived from an EMBL/GenBank/DDBJ whole genome shotgun (WGS) entry which is preliminary data.</text>
</comment>
<keyword evidence="5" id="KW-0777">Teichoic acid biosynthesis</keyword>
<dbReference type="CDD" id="cd00761">
    <property type="entry name" value="Glyco_tranf_GTA_type"/>
    <property type="match status" value="1"/>
</dbReference>
<dbReference type="SUPFAM" id="SSF53756">
    <property type="entry name" value="UDP-Glycosyltransferase/glycogen phosphorylase"/>
    <property type="match status" value="1"/>
</dbReference>